<dbReference type="InterPro" id="IPR049539">
    <property type="entry name" value="SPL"/>
</dbReference>
<dbReference type="Proteomes" id="UP000093514">
    <property type="component" value="Unassembled WGS sequence"/>
</dbReference>
<reference evidence="2" key="1">
    <citation type="submission" date="2016-07" db="EMBL/GenBank/DDBJ databases">
        <authorList>
            <person name="Florea S."/>
            <person name="Webb J.S."/>
            <person name="Jaromczyk J."/>
            <person name="Schardl C.L."/>
        </authorList>
    </citation>
    <scope>NUCLEOTIDE SEQUENCE [LARGE SCALE GENOMIC DNA]</scope>
    <source>
        <strain evidence="2">Z6</strain>
    </source>
</reference>
<dbReference type="InterPro" id="IPR058240">
    <property type="entry name" value="rSAM_sf"/>
</dbReference>
<dbReference type="Gene3D" id="3.80.30.30">
    <property type="match status" value="1"/>
</dbReference>
<dbReference type="InterPro" id="IPR034559">
    <property type="entry name" value="SPL_Clostridia"/>
</dbReference>
<dbReference type="InterPro" id="IPR023897">
    <property type="entry name" value="SPL_firmicutes"/>
</dbReference>
<gene>
    <name evidence="1" type="ORF">U472_10545</name>
</gene>
<reference evidence="1 2" key="2">
    <citation type="submission" date="2016-08" db="EMBL/GenBank/DDBJ databases">
        <title>Orenia metallireducens sp. nov. strain Z6, a Novel Metal-reducing Firmicute from the Deep Subsurface.</title>
        <authorList>
            <person name="Maxim B.I."/>
            <person name="Kenneth K."/>
            <person name="Flynn T.M."/>
            <person name="Oloughlin E.J."/>
            <person name="Locke R.A."/>
            <person name="Weber J.R."/>
            <person name="Egan S.M."/>
            <person name="Mackie R.I."/>
            <person name="Cann I.K."/>
        </authorList>
    </citation>
    <scope>NUCLEOTIDE SEQUENCE [LARGE SCALE GENOMIC DNA]</scope>
    <source>
        <strain evidence="1 2">Z6</strain>
    </source>
</reference>
<evidence type="ECO:0000313" key="1">
    <source>
        <dbReference type="EMBL" id="OCL26432.1"/>
    </source>
</evidence>
<dbReference type="SFLD" id="SFLDS00029">
    <property type="entry name" value="Radical_SAM"/>
    <property type="match status" value="1"/>
</dbReference>
<dbReference type="RefSeq" id="WP_068718257.1">
    <property type="nucleotide sequence ID" value="NZ_LWDV01000009.1"/>
</dbReference>
<proteinExistence type="predicted"/>
<organism evidence="1 2">
    <name type="scientific">Orenia metallireducens</name>
    <dbReference type="NCBI Taxonomy" id="1413210"/>
    <lineage>
        <taxon>Bacteria</taxon>
        <taxon>Bacillati</taxon>
        <taxon>Bacillota</taxon>
        <taxon>Clostridia</taxon>
        <taxon>Halanaerobiales</taxon>
        <taxon>Halobacteroidaceae</taxon>
        <taxon>Orenia</taxon>
    </lineage>
</organism>
<dbReference type="OrthoDB" id="9787095at2"/>
<dbReference type="SFLD" id="SFLDF00412">
    <property type="entry name" value="spore_photoproduct_lyase_2"/>
    <property type="match status" value="1"/>
</dbReference>
<dbReference type="GO" id="GO:1904047">
    <property type="term" value="F:S-adenosyl-L-methionine binding"/>
    <property type="evidence" value="ECO:0007669"/>
    <property type="project" value="InterPro"/>
</dbReference>
<dbReference type="PANTHER" id="PTHR37822">
    <property type="entry name" value="SPORE PHOTOPRODUCT LYASE-RELATED"/>
    <property type="match status" value="1"/>
</dbReference>
<dbReference type="Pfam" id="PF20903">
    <property type="entry name" value="SPL"/>
    <property type="match status" value="1"/>
</dbReference>
<dbReference type="GO" id="GO:0003913">
    <property type="term" value="F:DNA photolyase activity"/>
    <property type="evidence" value="ECO:0007669"/>
    <property type="project" value="InterPro"/>
</dbReference>
<dbReference type="Gene3D" id="3.40.50.12110">
    <property type="match status" value="1"/>
</dbReference>
<name>A0A1C0A877_9FIRM</name>
<protein>
    <submittedName>
        <fullName evidence="1">Spore photoproduct lyase</fullName>
    </submittedName>
</protein>
<accession>A0A1C0A877</accession>
<dbReference type="EMBL" id="LWDV01000009">
    <property type="protein sequence ID" value="OCL26432.1"/>
    <property type="molecule type" value="Genomic_DNA"/>
</dbReference>
<dbReference type="NCBIfam" id="TIGR04070">
    <property type="entry name" value="photo_TT_lyase"/>
    <property type="match status" value="1"/>
</dbReference>
<comment type="caution">
    <text evidence="1">The sequence shown here is derived from an EMBL/GenBank/DDBJ whole genome shotgun (WGS) entry which is preliminary data.</text>
</comment>
<dbReference type="PANTHER" id="PTHR37822:SF2">
    <property type="entry name" value="SPORE PHOTOPRODUCT LYASE"/>
    <property type="match status" value="1"/>
</dbReference>
<dbReference type="SFLD" id="SFLDG01079">
    <property type="entry name" value="spore_photoproduct_lyase_like"/>
    <property type="match status" value="1"/>
</dbReference>
<dbReference type="GO" id="GO:0051539">
    <property type="term" value="F:4 iron, 4 sulfur cluster binding"/>
    <property type="evidence" value="ECO:0007669"/>
    <property type="project" value="TreeGrafter"/>
</dbReference>
<sequence>MKEFVPKRVFIEEGALQYTLAKELDNKFKNQGIPVEYIESHNRLNPKEEMSPTALFNWTKETLVVGVKKTLKFQSCHPSADYRVVTNTSCPAKCEYCYLAKNLGSASYLRIYVNIDEILEAVKKHIDKGEGKLVTFEASSSSDPLAVEHLTGNLQKMIEFFSKEEKGRLRVVTKFAFVDKLLDLDHNNHTKFRFSINSNYVIDSFEHLTANLKERITAANKIQQAGYPLGFIIAPLMIYEGWKDDYKKMLFNLSKTLKSPKDKNLSFELIMHRFTTKSKKLIESRFPNTKLTLDKEQYHHKGFGKYVYPPDEAEEMKIFMEDNIKELFPQAKIEYFT</sequence>
<dbReference type="InterPro" id="IPR007197">
    <property type="entry name" value="rSAM"/>
</dbReference>
<keyword evidence="1" id="KW-0456">Lyase</keyword>
<keyword evidence="2" id="KW-1185">Reference proteome</keyword>
<evidence type="ECO:0000313" key="2">
    <source>
        <dbReference type="Proteomes" id="UP000093514"/>
    </source>
</evidence>
<dbReference type="GO" id="GO:0042601">
    <property type="term" value="C:endospore-forming forespore"/>
    <property type="evidence" value="ECO:0007669"/>
    <property type="project" value="TreeGrafter"/>
</dbReference>
<dbReference type="AlphaFoldDB" id="A0A1C0A877"/>
<dbReference type="SUPFAM" id="SSF102114">
    <property type="entry name" value="Radical SAM enzymes"/>
    <property type="match status" value="1"/>
</dbReference>